<dbReference type="Proteomes" id="UP000003835">
    <property type="component" value="Unassembled WGS sequence"/>
</dbReference>
<gene>
    <name evidence="1" type="ORF">MC7420_2294</name>
</gene>
<dbReference type="HOGENOM" id="CLU_2971597_0_0_3"/>
<dbReference type="RefSeq" id="WP_006101568.1">
    <property type="nucleotide sequence ID" value="NZ_DS989850.1"/>
</dbReference>
<dbReference type="EMBL" id="DS989850">
    <property type="protein sequence ID" value="EDX75290.1"/>
    <property type="molecule type" value="Genomic_DNA"/>
</dbReference>
<protein>
    <submittedName>
        <fullName evidence="1">Uncharacterized protein</fullName>
    </submittedName>
</protein>
<name>B4VS97_9CYAN</name>
<proteinExistence type="predicted"/>
<organism evidence="1 2">
    <name type="scientific">Coleofasciculus chthonoplastes PCC 7420</name>
    <dbReference type="NCBI Taxonomy" id="118168"/>
    <lineage>
        <taxon>Bacteria</taxon>
        <taxon>Bacillati</taxon>
        <taxon>Cyanobacteriota</taxon>
        <taxon>Cyanophyceae</taxon>
        <taxon>Coleofasciculales</taxon>
        <taxon>Coleofasciculaceae</taxon>
        <taxon>Coleofasciculus</taxon>
    </lineage>
</organism>
<dbReference type="AlphaFoldDB" id="B4VS97"/>
<reference evidence="1 2" key="1">
    <citation type="submission" date="2008-07" db="EMBL/GenBank/DDBJ databases">
        <authorList>
            <person name="Tandeau de Marsac N."/>
            <person name="Ferriera S."/>
            <person name="Johnson J."/>
            <person name="Kravitz S."/>
            <person name="Beeson K."/>
            <person name="Sutton G."/>
            <person name="Rogers Y.-H."/>
            <person name="Friedman R."/>
            <person name="Frazier M."/>
            <person name="Venter J.C."/>
        </authorList>
    </citation>
    <scope>NUCLEOTIDE SEQUENCE [LARGE SCALE GENOMIC DNA]</scope>
    <source>
        <strain evidence="1 2">PCC 7420</strain>
    </source>
</reference>
<keyword evidence="2" id="KW-1185">Reference proteome</keyword>
<accession>B4VS97</accession>
<evidence type="ECO:0000313" key="2">
    <source>
        <dbReference type="Proteomes" id="UP000003835"/>
    </source>
</evidence>
<sequence length="58" mass="6940">MKVFTPIDMTATSSLRLEAIQHYILEKLNKFIVYPLIQFWRFSSYYGAFITQTNYPDK</sequence>
<evidence type="ECO:0000313" key="1">
    <source>
        <dbReference type="EMBL" id="EDX75290.1"/>
    </source>
</evidence>